<dbReference type="GO" id="GO:0031992">
    <property type="term" value="F:energy transducer activity"/>
    <property type="evidence" value="ECO:0007669"/>
    <property type="project" value="TreeGrafter"/>
</dbReference>
<evidence type="ECO:0000259" key="11">
    <source>
        <dbReference type="PROSITE" id="PS52015"/>
    </source>
</evidence>
<feature type="transmembrane region" description="Helical" evidence="10">
    <location>
        <begin position="6"/>
        <end position="22"/>
    </location>
</feature>
<dbReference type="Pfam" id="PF05569">
    <property type="entry name" value="Peptidase_M56"/>
    <property type="match status" value="1"/>
</dbReference>
<evidence type="ECO:0000313" key="12">
    <source>
        <dbReference type="EMBL" id="ADV42160.1"/>
    </source>
</evidence>
<evidence type="ECO:0000256" key="3">
    <source>
        <dbReference type="ARBA" id="ARBA00022448"/>
    </source>
</evidence>
<keyword evidence="13" id="KW-1185">Reference proteome</keyword>
<dbReference type="GO" id="GO:0055085">
    <property type="term" value="P:transmembrane transport"/>
    <property type="evidence" value="ECO:0007669"/>
    <property type="project" value="InterPro"/>
</dbReference>
<dbReference type="OrthoDB" id="9814002at2"/>
<gene>
    <name evidence="12" type="ordered locus">Bache_0130</name>
</gene>
<evidence type="ECO:0000256" key="10">
    <source>
        <dbReference type="SAM" id="Phobius"/>
    </source>
</evidence>
<keyword evidence="3" id="KW-0813">Transport</keyword>
<dbReference type="HOGENOM" id="CLU_013798_1_1_10"/>
<accession>E6SSI8</accession>
<dbReference type="AlphaFoldDB" id="E6SSI8"/>
<dbReference type="PANTHER" id="PTHR33446:SF2">
    <property type="entry name" value="PROTEIN TONB"/>
    <property type="match status" value="1"/>
</dbReference>
<dbReference type="Proteomes" id="UP000008630">
    <property type="component" value="Chromosome"/>
</dbReference>
<dbReference type="RefSeq" id="WP_013545798.1">
    <property type="nucleotide sequence ID" value="NC_014933.1"/>
</dbReference>
<feature type="transmembrane region" description="Helical" evidence="10">
    <location>
        <begin position="34"/>
        <end position="55"/>
    </location>
</feature>
<dbReference type="CDD" id="cd07341">
    <property type="entry name" value="M56_BlaR1_MecR1_like"/>
    <property type="match status" value="1"/>
</dbReference>
<feature type="domain" description="TonB C-terminal" evidence="11">
    <location>
        <begin position="451"/>
        <end position="541"/>
    </location>
</feature>
<dbReference type="STRING" id="693979.Bache_0130"/>
<proteinExistence type="inferred from homology"/>
<dbReference type="EMBL" id="CP002352">
    <property type="protein sequence ID" value="ADV42160.1"/>
    <property type="molecule type" value="Genomic_DNA"/>
</dbReference>
<reference key="1">
    <citation type="submission" date="2010-11" db="EMBL/GenBank/DDBJ databases">
        <title>The complete genome of Bacteroides helcogenes P 36-108.</title>
        <authorList>
            <consortium name="US DOE Joint Genome Institute (JGI-PGF)"/>
            <person name="Lucas S."/>
            <person name="Copeland A."/>
            <person name="Lapidus A."/>
            <person name="Bruce D."/>
            <person name="Goodwin L."/>
            <person name="Pitluck S."/>
            <person name="Kyrpides N."/>
            <person name="Mavromatis K."/>
            <person name="Ivanova N."/>
            <person name="Zeytun A."/>
            <person name="Brettin T."/>
            <person name="Detter J.C."/>
            <person name="Tapia R."/>
            <person name="Han C."/>
            <person name="Land M."/>
            <person name="Hauser L."/>
            <person name="Markowitz V."/>
            <person name="Cheng J.-F."/>
            <person name="Hugenholtz P."/>
            <person name="Woyke T."/>
            <person name="Wu D."/>
            <person name="Gronow S."/>
            <person name="Wellnitz S."/>
            <person name="Brambilla E."/>
            <person name="Klenk H.-P."/>
            <person name="Eisen J.A."/>
        </authorList>
    </citation>
    <scope>NUCLEOTIDE SEQUENCE</scope>
    <source>
        <strain>P 36-108</strain>
    </source>
</reference>
<name>E6SSI8_BACT6</name>
<dbReference type="NCBIfam" id="TIGR01352">
    <property type="entry name" value="tonB_Cterm"/>
    <property type="match status" value="2"/>
</dbReference>
<keyword evidence="5" id="KW-0997">Cell inner membrane</keyword>
<dbReference type="InterPro" id="IPR006260">
    <property type="entry name" value="TonB/TolA_C"/>
</dbReference>
<dbReference type="PROSITE" id="PS52015">
    <property type="entry name" value="TONB_CTD"/>
    <property type="match status" value="2"/>
</dbReference>
<evidence type="ECO:0000256" key="4">
    <source>
        <dbReference type="ARBA" id="ARBA00022475"/>
    </source>
</evidence>
<dbReference type="eggNOG" id="COG0810">
    <property type="taxonomic scope" value="Bacteria"/>
</dbReference>
<dbReference type="FunFam" id="3.30.1150.10:FF:000002">
    <property type="entry name" value="Energy transducer TonB"/>
    <property type="match status" value="2"/>
</dbReference>
<feature type="domain" description="TonB C-terminal" evidence="11">
    <location>
        <begin position="335"/>
        <end position="431"/>
    </location>
</feature>
<dbReference type="eggNOG" id="COG4219">
    <property type="taxonomic scope" value="Bacteria"/>
</dbReference>
<evidence type="ECO:0000256" key="7">
    <source>
        <dbReference type="ARBA" id="ARBA00022927"/>
    </source>
</evidence>
<evidence type="ECO:0000256" key="8">
    <source>
        <dbReference type="ARBA" id="ARBA00022989"/>
    </source>
</evidence>
<keyword evidence="8 10" id="KW-1133">Transmembrane helix</keyword>
<protein>
    <submittedName>
        <fullName evidence="12">Outer membrane transport energization protein TonB</fullName>
    </submittedName>
</protein>
<keyword evidence="9 10" id="KW-0472">Membrane</keyword>
<dbReference type="Gene3D" id="3.30.1150.10">
    <property type="match status" value="2"/>
</dbReference>
<sequence>MLAYFLKVNVAIALFYAFYRLFFYKDTFFGWRRAALLCFFAVSAAIPLLNIQTWITEQEPMVAMADLYANIVLPEFTINTRVAPNREDSILAFAGIVYWGGVILLGIRFFTQLASIVRLAFHCRTLRANDTYIYLLPQAEGPFSFFHWIFIYPTSHTEQEFNEILTHELTHARQWHSIDVVISELTCILCWFNPFAWLMKREVRTNLEYMADARVLENGYDSKTYQYHLLGLSHHKAAATIYNNFNVLPLKKRIKMMNKKRTKEIGRAKYLMFLPLAALLMIVSNIEAVARTTKQIATEVIKAVDLKMEQPIAAKDTIPEDVVFEAVEVMPEFTGGINGLMKYLSKNIKYPTEAQDAKAQGRVNVQFIVEKDGSISNVKLSRGVNPYLDKEAIRVITGMPKWKPGKQRGKAVRVRYIVPVMFRLQKPAKPATTSAKGDVYEIVEKNPEFPGGQAALMQFLSKNTKYPAEAQKAGKQGRVLLQMIIDKEGNITNLKVAQGVDPLLDAEALRVIGSMPKWKPGTQKGMPVNVRYTIPVMFRVQ</sequence>
<evidence type="ECO:0000256" key="5">
    <source>
        <dbReference type="ARBA" id="ARBA00022519"/>
    </source>
</evidence>
<reference evidence="12 13" key="2">
    <citation type="journal article" date="2011" name="Stand. Genomic Sci.">
        <title>Complete genome sequence of Bacteroides helcogenes type strain (P 36-108).</title>
        <authorList>
            <person name="Pati A."/>
            <person name="Gronow S."/>
            <person name="Zeytun A."/>
            <person name="Lapidus A."/>
            <person name="Nolan M."/>
            <person name="Hammon N."/>
            <person name="Deshpande S."/>
            <person name="Cheng J.F."/>
            <person name="Tapia R."/>
            <person name="Han C."/>
            <person name="Goodwin L."/>
            <person name="Pitluck S."/>
            <person name="Liolios K."/>
            <person name="Pagani I."/>
            <person name="Ivanova N."/>
            <person name="Mavromatis K."/>
            <person name="Chen A."/>
            <person name="Palaniappan K."/>
            <person name="Land M."/>
            <person name="Hauser L."/>
            <person name="Chang Y.J."/>
            <person name="Jeffries C.D."/>
            <person name="Detter J.C."/>
            <person name="Brambilla E."/>
            <person name="Rohde M."/>
            <person name="Goker M."/>
            <person name="Woyke T."/>
            <person name="Bristow J."/>
            <person name="Eisen J.A."/>
            <person name="Markowitz V."/>
            <person name="Hugenholtz P."/>
            <person name="Kyrpides N.C."/>
            <person name="Klenk H.P."/>
            <person name="Lucas S."/>
        </authorList>
    </citation>
    <scope>NUCLEOTIDE SEQUENCE [LARGE SCALE GENOMIC DNA]</scope>
    <source>
        <strain evidence="13">ATCC 35417 / DSM 20613 / JCM 6297 / CCUG 15421 / P 36-108</strain>
    </source>
</reference>
<feature type="transmembrane region" description="Helical" evidence="10">
    <location>
        <begin position="90"/>
        <end position="110"/>
    </location>
</feature>
<comment type="similarity">
    <text evidence="2">Belongs to the TonB family.</text>
</comment>
<keyword evidence="6 10" id="KW-0812">Transmembrane</keyword>
<keyword evidence="4" id="KW-1003">Cell membrane</keyword>
<dbReference type="InterPro" id="IPR037682">
    <property type="entry name" value="TonB_C"/>
</dbReference>
<dbReference type="GO" id="GO:0015031">
    <property type="term" value="P:protein transport"/>
    <property type="evidence" value="ECO:0007669"/>
    <property type="project" value="UniProtKB-KW"/>
</dbReference>
<evidence type="ECO:0000256" key="2">
    <source>
        <dbReference type="ARBA" id="ARBA00006555"/>
    </source>
</evidence>
<keyword evidence="7" id="KW-0653">Protein transport</keyword>
<evidence type="ECO:0000313" key="13">
    <source>
        <dbReference type="Proteomes" id="UP000008630"/>
    </source>
</evidence>
<organism evidence="12 13">
    <name type="scientific">Bacteroides helcogenes (strain ATCC 35417 / DSM 20613 / JCM 6297 / CCUG 15421 / P 36-108)</name>
    <dbReference type="NCBI Taxonomy" id="693979"/>
    <lineage>
        <taxon>Bacteria</taxon>
        <taxon>Pseudomonadati</taxon>
        <taxon>Bacteroidota</taxon>
        <taxon>Bacteroidia</taxon>
        <taxon>Bacteroidales</taxon>
        <taxon>Bacteroidaceae</taxon>
        <taxon>Bacteroides</taxon>
    </lineage>
</organism>
<evidence type="ECO:0000256" key="6">
    <source>
        <dbReference type="ARBA" id="ARBA00022692"/>
    </source>
</evidence>
<dbReference type="GO" id="GO:0098797">
    <property type="term" value="C:plasma membrane protein complex"/>
    <property type="evidence" value="ECO:0007669"/>
    <property type="project" value="TreeGrafter"/>
</dbReference>
<dbReference type="Pfam" id="PF03544">
    <property type="entry name" value="TonB_C"/>
    <property type="match status" value="2"/>
</dbReference>
<dbReference type="PANTHER" id="PTHR33446">
    <property type="entry name" value="PROTEIN TONB-RELATED"/>
    <property type="match status" value="1"/>
</dbReference>
<evidence type="ECO:0000256" key="9">
    <source>
        <dbReference type="ARBA" id="ARBA00023136"/>
    </source>
</evidence>
<dbReference type="SUPFAM" id="SSF74653">
    <property type="entry name" value="TolA/TonB C-terminal domain"/>
    <property type="match status" value="2"/>
</dbReference>
<dbReference type="InterPro" id="IPR051045">
    <property type="entry name" value="TonB-dependent_transducer"/>
</dbReference>
<comment type="subcellular location">
    <subcellularLocation>
        <location evidence="1">Cell inner membrane</location>
        <topology evidence="1">Single-pass membrane protein</topology>
        <orientation evidence="1">Periplasmic side</orientation>
    </subcellularLocation>
</comment>
<dbReference type="KEGG" id="bhl:Bache_0130"/>
<dbReference type="PATRIC" id="fig|693979.3.peg.137"/>
<evidence type="ECO:0000256" key="1">
    <source>
        <dbReference type="ARBA" id="ARBA00004383"/>
    </source>
</evidence>
<dbReference type="InterPro" id="IPR008756">
    <property type="entry name" value="Peptidase_M56"/>
</dbReference>